<evidence type="ECO:0000256" key="1">
    <source>
        <dbReference type="SAM" id="MobiDB-lite"/>
    </source>
</evidence>
<gene>
    <name evidence="2" type="ORF">ARALYDRAFT_665780</name>
</gene>
<dbReference type="AlphaFoldDB" id="D7LSX5"/>
<evidence type="ECO:0000313" key="2">
    <source>
        <dbReference type="EMBL" id="EFH52253.1"/>
    </source>
</evidence>
<accession>D7LSX5</accession>
<organism evidence="3">
    <name type="scientific">Arabidopsis lyrata subsp. lyrata</name>
    <name type="common">Lyre-leaved rock-cress</name>
    <dbReference type="NCBI Taxonomy" id="81972"/>
    <lineage>
        <taxon>Eukaryota</taxon>
        <taxon>Viridiplantae</taxon>
        <taxon>Streptophyta</taxon>
        <taxon>Embryophyta</taxon>
        <taxon>Tracheophyta</taxon>
        <taxon>Spermatophyta</taxon>
        <taxon>Magnoliopsida</taxon>
        <taxon>eudicotyledons</taxon>
        <taxon>Gunneridae</taxon>
        <taxon>Pentapetalae</taxon>
        <taxon>rosids</taxon>
        <taxon>malvids</taxon>
        <taxon>Brassicales</taxon>
        <taxon>Brassicaceae</taxon>
        <taxon>Camelineae</taxon>
        <taxon>Arabidopsis</taxon>
    </lineage>
</organism>
<protein>
    <submittedName>
        <fullName evidence="2">Predicted protein</fullName>
    </submittedName>
</protein>
<dbReference type="EMBL" id="GL348717">
    <property type="protein sequence ID" value="EFH52253.1"/>
    <property type="molecule type" value="Genomic_DNA"/>
</dbReference>
<name>D7LSX5_ARALL</name>
<evidence type="ECO:0000313" key="3">
    <source>
        <dbReference type="Proteomes" id="UP000008694"/>
    </source>
</evidence>
<reference evidence="3" key="1">
    <citation type="journal article" date="2011" name="Nat. Genet.">
        <title>The Arabidopsis lyrata genome sequence and the basis of rapid genome size change.</title>
        <authorList>
            <person name="Hu T.T."/>
            <person name="Pattyn P."/>
            <person name="Bakker E.G."/>
            <person name="Cao J."/>
            <person name="Cheng J.-F."/>
            <person name="Clark R.M."/>
            <person name="Fahlgren N."/>
            <person name="Fawcett J.A."/>
            <person name="Grimwood J."/>
            <person name="Gundlach H."/>
            <person name="Haberer G."/>
            <person name="Hollister J.D."/>
            <person name="Ossowski S."/>
            <person name="Ottilar R.P."/>
            <person name="Salamov A.A."/>
            <person name="Schneeberger K."/>
            <person name="Spannagl M."/>
            <person name="Wang X."/>
            <person name="Yang L."/>
            <person name="Nasrallah M.E."/>
            <person name="Bergelson J."/>
            <person name="Carrington J.C."/>
            <person name="Gaut B.S."/>
            <person name="Schmutz J."/>
            <person name="Mayer K.F.X."/>
            <person name="Van de Peer Y."/>
            <person name="Grigoriev I.V."/>
            <person name="Nordborg M."/>
            <person name="Weigel D."/>
            <person name="Guo Y.-L."/>
        </authorList>
    </citation>
    <scope>NUCLEOTIDE SEQUENCE [LARGE SCALE GENOMIC DNA]</scope>
    <source>
        <strain evidence="3">cv. MN47</strain>
    </source>
</reference>
<dbReference type="Gramene" id="Al_scaffold_0005_1815">
    <property type="protein sequence ID" value="Al_scaffold_0005_1815"/>
    <property type="gene ID" value="Al_scaffold_0005_1815"/>
</dbReference>
<proteinExistence type="predicted"/>
<dbReference type="HOGENOM" id="CLU_148266_0_0_1"/>
<sequence length="147" mass="16292">MSSQETKLSLSASPQVSSSLTNRGELEIDMPSNVDNKMVVPALLPLPPPSPYPLSSKRLGRSSSLVKSSCIMKWKKTGKRREEEDDDPFLIALRKCSNDTKIDDDDSSLTAMRKCSNDIKMDNDKVVSKRKNSLKFLVSCKAPSVKD</sequence>
<dbReference type="Proteomes" id="UP000008694">
    <property type="component" value="Unassembled WGS sequence"/>
</dbReference>
<feature type="compositionally biased region" description="Low complexity" evidence="1">
    <location>
        <begin position="8"/>
        <end position="20"/>
    </location>
</feature>
<feature type="region of interest" description="Disordered" evidence="1">
    <location>
        <begin position="1"/>
        <end position="31"/>
    </location>
</feature>
<keyword evidence="3" id="KW-1185">Reference proteome</keyword>